<dbReference type="RefSeq" id="XP_030541476.2">
    <property type="nucleotide sequence ID" value="XM_030685616.2"/>
</dbReference>
<evidence type="ECO:0000256" key="2">
    <source>
        <dbReference type="SAM" id="SignalP"/>
    </source>
</evidence>
<proteinExistence type="inferred from homology"/>
<keyword evidence="3" id="KW-1185">Reference proteome</keyword>
<dbReference type="GO" id="GO:0005576">
    <property type="term" value="C:extracellular region"/>
    <property type="evidence" value="ECO:0007669"/>
    <property type="project" value="TreeGrafter"/>
</dbReference>
<feature type="signal peptide" evidence="2">
    <location>
        <begin position="1"/>
        <end position="25"/>
    </location>
</feature>
<name>A0A8B8Q302_9MYRT</name>
<dbReference type="PANTHER" id="PTHR45642:SF147">
    <property type="entry name" value="GDSL ESTERASE_LIPASE EXL3"/>
    <property type="match status" value="1"/>
</dbReference>
<dbReference type="AlphaFoldDB" id="A0A8B8Q302"/>
<dbReference type="Proteomes" id="UP000827889">
    <property type="component" value="Chromosome 2"/>
</dbReference>
<evidence type="ECO:0000256" key="1">
    <source>
        <dbReference type="ARBA" id="ARBA00008668"/>
    </source>
</evidence>
<dbReference type="PANTHER" id="PTHR45642">
    <property type="entry name" value="GDSL ESTERASE/LIPASE EXL3"/>
    <property type="match status" value="1"/>
</dbReference>
<dbReference type="PROSITE" id="PS01098">
    <property type="entry name" value="LIPASE_GDSL_SER"/>
    <property type="match status" value="1"/>
</dbReference>
<dbReference type="InterPro" id="IPR036514">
    <property type="entry name" value="SGNH_hydro_sf"/>
</dbReference>
<dbReference type="InterPro" id="IPR008265">
    <property type="entry name" value="Lipase_GDSL_AS"/>
</dbReference>
<dbReference type="GO" id="GO:0006629">
    <property type="term" value="P:lipid metabolic process"/>
    <property type="evidence" value="ECO:0007669"/>
    <property type="project" value="InterPro"/>
</dbReference>
<accession>A0A8B8Q302</accession>
<evidence type="ECO:0000313" key="4">
    <source>
        <dbReference type="RefSeq" id="XP_030541476.2"/>
    </source>
</evidence>
<evidence type="ECO:0000313" key="3">
    <source>
        <dbReference type="Proteomes" id="UP000827889"/>
    </source>
</evidence>
<gene>
    <name evidence="4" type="primary">LOC115748948</name>
</gene>
<dbReference type="GO" id="GO:0016298">
    <property type="term" value="F:lipase activity"/>
    <property type="evidence" value="ECO:0007669"/>
    <property type="project" value="InterPro"/>
</dbReference>
<dbReference type="Gene3D" id="3.40.50.1110">
    <property type="entry name" value="SGNH hydrolase"/>
    <property type="match status" value="1"/>
</dbReference>
<dbReference type="InterPro" id="IPR050592">
    <property type="entry name" value="GDSL_lipolytic_enzyme"/>
</dbReference>
<dbReference type="Pfam" id="PF00657">
    <property type="entry name" value="Lipase_GDSL"/>
    <property type="match status" value="1"/>
</dbReference>
<reference evidence="4" key="2">
    <citation type="submission" date="2025-08" db="UniProtKB">
        <authorList>
            <consortium name="RefSeq"/>
        </authorList>
    </citation>
    <scope>IDENTIFICATION</scope>
    <source>
        <tissue evidence="4">Leaf</tissue>
    </source>
</reference>
<feature type="chain" id="PRO_5046059356" evidence="2">
    <location>
        <begin position="26"/>
        <end position="141"/>
    </location>
</feature>
<organism evidence="3 4">
    <name type="scientific">Rhodamnia argentea</name>
    <dbReference type="NCBI Taxonomy" id="178133"/>
    <lineage>
        <taxon>Eukaryota</taxon>
        <taxon>Viridiplantae</taxon>
        <taxon>Streptophyta</taxon>
        <taxon>Embryophyta</taxon>
        <taxon>Tracheophyta</taxon>
        <taxon>Spermatophyta</taxon>
        <taxon>Magnoliopsida</taxon>
        <taxon>eudicotyledons</taxon>
        <taxon>Gunneridae</taxon>
        <taxon>Pentapetalae</taxon>
        <taxon>rosids</taxon>
        <taxon>malvids</taxon>
        <taxon>Myrtales</taxon>
        <taxon>Myrtaceae</taxon>
        <taxon>Myrtoideae</taxon>
        <taxon>Myrteae</taxon>
        <taxon>Australasian group</taxon>
        <taxon>Rhodamnia</taxon>
    </lineage>
</organism>
<sequence>MLTILRQSLILVSLILMMQIFTPQAAVVVPKNATITAIFAFGDSILDTGNNNHLITLAKSNFPPYGRDFMGGEPTGRFSNGKLISDLSVEQLGIKGLLPPFLDPTLQLQDLIGGVSFASASTGYDLLTAELTVYKFPFLAL</sequence>
<reference evidence="3" key="1">
    <citation type="submission" date="2025-05" db="UniProtKB">
        <authorList>
            <consortium name="RefSeq"/>
        </authorList>
    </citation>
    <scope>NUCLEOTIDE SEQUENCE [LARGE SCALE GENOMIC DNA]</scope>
</reference>
<protein>
    <submittedName>
        <fullName evidence="4">GDSL esterase/lipase At1g59030-like</fullName>
    </submittedName>
</protein>
<dbReference type="InterPro" id="IPR001087">
    <property type="entry name" value="GDSL"/>
</dbReference>
<comment type="similarity">
    <text evidence="1">Belongs to the 'GDSL' lipolytic enzyme family.</text>
</comment>
<dbReference type="KEGG" id="rarg:115748948"/>
<keyword evidence="2" id="KW-0732">Signal</keyword>
<dbReference type="GeneID" id="115748948"/>